<evidence type="ECO:0000313" key="1">
    <source>
        <dbReference type="EMBL" id="UYQ94355.1"/>
    </source>
</evidence>
<proteinExistence type="predicted"/>
<dbReference type="Pfam" id="PF10677">
    <property type="entry name" value="DUF2490"/>
    <property type="match status" value="1"/>
</dbReference>
<dbReference type="RefSeq" id="WP_264282263.1">
    <property type="nucleotide sequence ID" value="NZ_CP107006.1"/>
</dbReference>
<gene>
    <name evidence="1" type="ORF">MKQ68_04535</name>
</gene>
<sequence length="261" mass="30267">MKKIISGCKYAIASLVAVFAGEDAQAQTRLTTHSTIGWYNTFHTVKVNDKWSVLGEYQWRRTHLVKNWQQSLFRVGVQRNLTKDISVLAGYGWIETFPYGDYPPAAAQPFPEHRIYEQLVINDVHGRVAFNHRFRYEQRWLGLLDASVPAEDKREITDWQFLQRVRYQFRTQIALNNPTMTDNTIYASVYDELFIGFGGQILNNIFDQNRVGIMAGYRLNKRFSVEAGFLSQIVQQARPVSGSDVYQHNNGFILNTIFNWN</sequence>
<dbReference type="Proteomes" id="UP001162741">
    <property type="component" value="Chromosome"/>
</dbReference>
<name>A0ABY6J3W1_9BACT</name>
<dbReference type="InterPro" id="IPR019619">
    <property type="entry name" value="DUF2490"/>
</dbReference>
<accession>A0ABY6J3W1</accession>
<reference evidence="1" key="1">
    <citation type="submission" date="2022-10" db="EMBL/GenBank/DDBJ databases">
        <title>Chitinophaga sp. nov., isolated from soil.</title>
        <authorList>
            <person name="Jeon C.O."/>
        </authorList>
    </citation>
    <scope>NUCLEOTIDE SEQUENCE</scope>
    <source>
        <strain evidence="1">R8</strain>
    </source>
</reference>
<keyword evidence="2" id="KW-1185">Reference proteome</keyword>
<organism evidence="1 2">
    <name type="scientific">Chitinophaga horti</name>
    <dbReference type="NCBI Taxonomy" id="2920382"/>
    <lineage>
        <taxon>Bacteria</taxon>
        <taxon>Pseudomonadati</taxon>
        <taxon>Bacteroidota</taxon>
        <taxon>Chitinophagia</taxon>
        <taxon>Chitinophagales</taxon>
        <taxon>Chitinophagaceae</taxon>
        <taxon>Chitinophaga</taxon>
    </lineage>
</organism>
<evidence type="ECO:0000313" key="2">
    <source>
        <dbReference type="Proteomes" id="UP001162741"/>
    </source>
</evidence>
<dbReference type="EMBL" id="CP107006">
    <property type="protein sequence ID" value="UYQ94355.1"/>
    <property type="molecule type" value="Genomic_DNA"/>
</dbReference>
<protein>
    <submittedName>
        <fullName evidence="1">DUF2490 domain-containing protein</fullName>
    </submittedName>
</protein>